<comment type="cofactor">
    <cofactor evidence="1">
        <name>Cu(2+)</name>
        <dbReference type="ChEBI" id="CHEBI:29036"/>
    </cofactor>
</comment>
<keyword evidence="7" id="KW-0560">Oxidoreductase</keyword>
<evidence type="ECO:0000256" key="14">
    <source>
        <dbReference type="ARBA" id="ARBA00045077"/>
    </source>
</evidence>
<sequence>MAKLFLTTFVAWFGLAQGHYTFLRLRHNGEWKEPIQYIRFGHHYTSSLFYLLANGINSDKTAPYRETPLWNTNVWERGYQWPTYYLDEPNSVRCGRGNMDHAADTEVLTVQAGDTFEIAQIAAAPSEWREEYYTDCPDDLGFCNSGASHGEWTIIHPGPVIVHLGKVPDGQDIATYDGSGEWLKIYTKGLEWREEESPETPIYWLPFNNRGTPPRFVFQIPAQTPPGQYLMRMDQVNPGLYPDGLSLAELYPTCAQLNIQSNSTAALPAGVKIPEAMIHHAPGMYCSRAMSNGSRIDPRWEYPGGPIWDGETLTPDIPVV</sequence>
<evidence type="ECO:0000256" key="13">
    <source>
        <dbReference type="ARBA" id="ARBA00044502"/>
    </source>
</evidence>
<dbReference type="PANTHER" id="PTHR33353:SF10">
    <property type="entry name" value="ENDO-BETA-1,4-GLUCANASE D"/>
    <property type="match status" value="1"/>
</dbReference>
<evidence type="ECO:0000256" key="15">
    <source>
        <dbReference type="ARBA" id="ARBA00047174"/>
    </source>
</evidence>
<name>A0A084AJ43_STACB</name>
<evidence type="ECO:0000256" key="11">
    <source>
        <dbReference type="ARBA" id="ARBA00023277"/>
    </source>
</evidence>
<dbReference type="HOGENOM" id="CLU_915784_0_0_1"/>
<evidence type="ECO:0000256" key="9">
    <source>
        <dbReference type="ARBA" id="ARBA00023033"/>
    </source>
</evidence>
<dbReference type="GO" id="GO:0030245">
    <property type="term" value="P:cellulose catabolic process"/>
    <property type="evidence" value="ECO:0007669"/>
    <property type="project" value="UniProtKB-KW"/>
</dbReference>
<keyword evidence="12" id="KW-0624">Polysaccharide degradation</keyword>
<keyword evidence="3" id="KW-0964">Secreted</keyword>
<evidence type="ECO:0000256" key="5">
    <source>
        <dbReference type="ARBA" id="ARBA00022729"/>
    </source>
</evidence>
<dbReference type="GO" id="GO:0046872">
    <property type="term" value="F:metal ion binding"/>
    <property type="evidence" value="ECO:0007669"/>
    <property type="project" value="UniProtKB-KW"/>
</dbReference>
<reference evidence="18 19" key="1">
    <citation type="journal article" date="2014" name="BMC Genomics">
        <title>Comparative genome sequencing reveals chemotype-specific gene clusters in the toxigenic black mold Stachybotrys.</title>
        <authorList>
            <person name="Semeiks J."/>
            <person name="Borek D."/>
            <person name="Otwinowski Z."/>
            <person name="Grishin N.V."/>
        </authorList>
    </citation>
    <scope>NUCLEOTIDE SEQUENCE [LARGE SCALE GENOMIC DNA]</scope>
    <source>
        <strain evidence="19">CBS 109288 / IBT 7711</strain>
    </source>
</reference>
<keyword evidence="4" id="KW-0479">Metal-binding</keyword>
<evidence type="ECO:0000256" key="10">
    <source>
        <dbReference type="ARBA" id="ARBA00023157"/>
    </source>
</evidence>
<dbReference type="AlphaFoldDB" id="A0A084AJ43"/>
<feature type="chain" id="PRO_5001771015" description="lytic cellulose monooxygenase (C4-dehydrogenating)" evidence="16">
    <location>
        <begin position="19"/>
        <end position="320"/>
    </location>
</feature>
<dbReference type="InterPro" id="IPR049892">
    <property type="entry name" value="AA9"/>
</dbReference>
<keyword evidence="9" id="KW-0503">Monooxygenase</keyword>
<evidence type="ECO:0000256" key="16">
    <source>
        <dbReference type="SAM" id="SignalP"/>
    </source>
</evidence>
<accession>A0A084AJ43</accession>
<dbReference type="OrthoDB" id="3496539at2759"/>
<evidence type="ECO:0000256" key="12">
    <source>
        <dbReference type="ARBA" id="ARBA00023326"/>
    </source>
</evidence>
<dbReference type="PANTHER" id="PTHR33353">
    <property type="entry name" value="PUTATIVE (AFU_ORTHOLOGUE AFUA_1G12560)-RELATED"/>
    <property type="match status" value="1"/>
</dbReference>
<dbReference type="Proteomes" id="UP000028045">
    <property type="component" value="Unassembled WGS sequence"/>
</dbReference>
<evidence type="ECO:0000256" key="7">
    <source>
        <dbReference type="ARBA" id="ARBA00023002"/>
    </source>
</evidence>
<comment type="catalytic activity">
    <reaction evidence="14">
        <text>[(1-&gt;4)-beta-D-glucosyl]n+m + reduced acceptor + O2 = 4-dehydro-beta-D-glucosyl-[(1-&gt;4)-beta-D-glucosyl]n-1 + [(1-&gt;4)-beta-D-glucosyl]m + acceptor + H2O.</text>
        <dbReference type="EC" id="1.14.99.56"/>
    </reaction>
</comment>
<evidence type="ECO:0000256" key="4">
    <source>
        <dbReference type="ARBA" id="ARBA00022723"/>
    </source>
</evidence>
<protein>
    <recommendedName>
        <fullName evidence="15">lytic cellulose monooxygenase (C4-dehydrogenating)</fullName>
        <ecNumber evidence="15">1.14.99.56</ecNumber>
    </recommendedName>
</protein>
<evidence type="ECO:0000313" key="18">
    <source>
        <dbReference type="EMBL" id="KEY65322.1"/>
    </source>
</evidence>
<proteinExistence type="inferred from homology"/>
<feature type="signal peptide" evidence="16">
    <location>
        <begin position="1"/>
        <end position="18"/>
    </location>
</feature>
<keyword evidence="10" id="KW-1015">Disulfide bond</keyword>
<evidence type="ECO:0000256" key="6">
    <source>
        <dbReference type="ARBA" id="ARBA00023001"/>
    </source>
</evidence>
<dbReference type="EMBL" id="KL648706">
    <property type="protein sequence ID" value="KEY65322.1"/>
    <property type="molecule type" value="Genomic_DNA"/>
</dbReference>
<keyword evidence="11" id="KW-0119">Carbohydrate metabolism</keyword>
<evidence type="ECO:0000256" key="2">
    <source>
        <dbReference type="ARBA" id="ARBA00004613"/>
    </source>
</evidence>
<evidence type="ECO:0000256" key="3">
    <source>
        <dbReference type="ARBA" id="ARBA00022525"/>
    </source>
</evidence>
<evidence type="ECO:0000313" key="19">
    <source>
        <dbReference type="Proteomes" id="UP000028045"/>
    </source>
</evidence>
<evidence type="ECO:0000256" key="8">
    <source>
        <dbReference type="ARBA" id="ARBA00023008"/>
    </source>
</evidence>
<dbReference type="GO" id="GO:0005576">
    <property type="term" value="C:extracellular region"/>
    <property type="evidence" value="ECO:0007669"/>
    <property type="project" value="UniProtKB-SubCell"/>
</dbReference>
<dbReference type="GO" id="GO:0004497">
    <property type="term" value="F:monooxygenase activity"/>
    <property type="evidence" value="ECO:0007669"/>
    <property type="project" value="UniProtKB-KW"/>
</dbReference>
<evidence type="ECO:0000259" key="17">
    <source>
        <dbReference type="Pfam" id="PF03443"/>
    </source>
</evidence>
<comment type="subcellular location">
    <subcellularLocation>
        <location evidence="2">Secreted</location>
    </subcellularLocation>
</comment>
<keyword evidence="6" id="KW-0136">Cellulose degradation</keyword>
<dbReference type="Gene3D" id="2.70.50.70">
    <property type="match status" value="1"/>
</dbReference>
<keyword evidence="8" id="KW-0186">Copper</keyword>
<comment type="similarity">
    <text evidence="13">Belongs to the polysaccharide monooxygenase AA9 family.</text>
</comment>
<dbReference type="Pfam" id="PF03443">
    <property type="entry name" value="AA9"/>
    <property type="match status" value="1"/>
</dbReference>
<evidence type="ECO:0000256" key="1">
    <source>
        <dbReference type="ARBA" id="ARBA00001973"/>
    </source>
</evidence>
<dbReference type="InterPro" id="IPR005103">
    <property type="entry name" value="AA9_LPMO"/>
</dbReference>
<organism evidence="18 19">
    <name type="scientific">Stachybotrys chartarum (strain CBS 109288 / IBT 7711)</name>
    <name type="common">Toxic black mold</name>
    <name type="synonym">Stilbospora chartarum</name>
    <dbReference type="NCBI Taxonomy" id="1280523"/>
    <lineage>
        <taxon>Eukaryota</taxon>
        <taxon>Fungi</taxon>
        <taxon>Dikarya</taxon>
        <taxon>Ascomycota</taxon>
        <taxon>Pezizomycotina</taxon>
        <taxon>Sordariomycetes</taxon>
        <taxon>Hypocreomycetidae</taxon>
        <taxon>Hypocreales</taxon>
        <taxon>Stachybotryaceae</taxon>
        <taxon>Stachybotrys</taxon>
    </lineage>
</organism>
<dbReference type="EC" id="1.14.99.56" evidence="15"/>
<gene>
    <name evidence="18" type="ORF">S7711_01836</name>
</gene>
<feature type="domain" description="Auxiliary Activity family 9 catalytic" evidence="17">
    <location>
        <begin position="88"/>
        <end position="286"/>
    </location>
</feature>
<keyword evidence="19" id="KW-1185">Reference proteome</keyword>
<keyword evidence="5 16" id="KW-0732">Signal</keyword>